<evidence type="ECO:0000259" key="1">
    <source>
        <dbReference type="Pfam" id="PF09823"/>
    </source>
</evidence>
<accession>A0ABT3KI13</accession>
<dbReference type="RefSeq" id="WP_265219562.1">
    <property type="nucleotide sequence ID" value="NZ_JAPEUL010000009.1"/>
</dbReference>
<feature type="domain" description="DUF2357" evidence="1">
    <location>
        <begin position="123"/>
        <end position="363"/>
    </location>
</feature>
<evidence type="ECO:0000313" key="3">
    <source>
        <dbReference type="Proteomes" id="UP001431181"/>
    </source>
</evidence>
<dbReference type="Proteomes" id="UP001431181">
    <property type="component" value="Unassembled WGS sequence"/>
</dbReference>
<dbReference type="Pfam" id="PF04411">
    <property type="entry name" value="PDDEXK_7"/>
    <property type="match status" value="1"/>
</dbReference>
<dbReference type="EMBL" id="JAPEUL010000009">
    <property type="protein sequence ID" value="MCW4630188.1"/>
    <property type="molecule type" value="Genomic_DNA"/>
</dbReference>
<gene>
    <name evidence="2" type="ORF">ONZ52_15100</name>
</gene>
<reference evidence="2" key="1">
    <citation type="submission" date="2022-11" db="EMBL/GenBank/DDBJ databases">
        <title>Marinomonas sp. nov., isolated from marine algae.</title>
        <authorList>
            <person name="Choi D.G."/>
            <person name="Kim J.M."/>
            <person name="Lee J.K."/>
            <person name="Baek J.H."/>
            <person name="Jeon C.O."/>
        </authorList>
    </citation>
    <scope>NUCLEOTIDE SEQUENCE</scope>
    <source>
        <strain evidence="2">KJ51-3</strain>
    </source>
</reference>
<dbReference type="InterPro" id="IPR018633">
    <property type="entry name" value="DUF2357"/>
</dbReference>
<dbReference type="Pfam" id="PF09823">
    <property type="entry name" value="DUF2357"/>
    <property type="match status" value="1"/>
</dbReference>
<comment type="caution">
    <text evidence="2">The sequence shown here is derived from an EMBL/GenBank/DDBJ whole genome shotgun (WGS) entry which is preliminary data.</text>
</comment>
<dbReference type="InterPro" id="IPR007505">
    <property type="entry name" value="PDDEXK_7"/>
</dbReference>
<proteinExistence type="predicted"/>
<keyword evidence="3" id="KW-1185">Reference proteome</keyword>
<organism evidence="2 3">
    <name type="scientific">Marinomonas rhodophyticola</name>
    <dbReference type="NCBI Taxonomy" id="2992803"/>
    <lineage>
        <taxon>Bacteria</taxon>
        <taxon>Pseudomonadati</taxon>
        <taxon>Pseudomonadota</taxon>
        <taxon>Gammaproteobacteria</taxon>
        <taxon>Oceanospirillales</taxon>
        <taxon>Oceanospirillaceae</taxon>
        <taxon>Marinomonas</taxon>
    </lineage>
</organism>
<evidence type="ECO:0000313" key="2">
    <source>
        <dbReference type="EMBL" id="MCW4630188.1"/>
    </source>
</evidence>
<sequence length="784" mass="91874">MAKNTRETLYFKHDDFELYVSCESLRSPRSKLERTYLQRGVPLPDGESIAVLIDGNLAQDNSGDDDKLTELTQPFFFENRQYWFDIEFSSHVLKNSPSVSHKYRLIEDSFSPSPRRNTLQAMLNFGNDVGKCVFHINYETNDGRKSVPVQFTIFATKMVMNEDLGLMNQKIDEIYPFWRYAISGKTTQSQGKSHKQPEKFELFWLAQFERLVTELNQGLKRIINAPHNRLQSFDKDQKLDRINKKVTAKQQELAKELIAEKRSTRRMRIGYKRLHVDTPENRFIKMVLKRIKTNLAQLIQNIDNEKETKVSESFLLVLKRWRQQIGKVSQHQLWREIGTFEGLSSDSKVLQQGAGYSKVYKVWQQLKHYLNQDNGESQLSIKSVADIYEVWCFIEVMSIVKSLGFIEKERTLNHLKQVQFEKQLPDDEMAAAFVFFRESDSMTVELAHEPSFTPSGITNRTWLAKQRPDIVLRITLANKESFFILFDAKYRIDTQQFKDKDGVPEDALNQMHRYRDAIIHQHRFEYESPLKSRPVMGAFALYPGFFDNQKDQVNPYEEAIKEIGIGAFALLPSKDSEVSHNHWLRDYLTQKLCDRKAEFAYPKIPSNDYYFVEDAARITPYGVNTVRHNGLTMIAPINEIERDDDYLEKARTGKLQGYHTQLVATNRQNVHRNIVREIRYVIVTVREKNTEHQVGKYLYRVANVKLLPRHDIDRSLTGKESTDNRHYWLFEFVGSPIALSAEIEKPYVESFQFKLTKAEYLSQFAHWDDVKDDLQLYAEFDLSW</sequence>
<protein>
    <submittedName>
        <fullName evidence="2">Restriction endonuclease-like protein</fullName>
    </submittedName>
</protein>
<name>A0ABT3KI13_9GAMM</name>